<evidence type="ECO:0000313" key="10">
    <source>
        <dbReference type="EMBL" id="MDE48541.1"/>
    </source>
</evidence>
<evidence type="ECO:0000256" key="4">
    <source>
        <dbReference type="ARBA" id="ARBA00022884"/>
    </source>
</evidence>
<dbReference type="Gene3D" id="3.30.70.330">
    <property type="match status" value="2"/>
</dbReference>
<comment type="similarity">
    <text evidence="1">Belongs to the HTATSF1 family.</text>
</comment>
<evidence type="ECO:0000256" key="3">
    <source>
        <dbReference type="ARBA" id="ARBA00022737"/>
    </source>
</evidence>
<dbReference type="GO" id="GO:0000398">
    <property type="term" value="P:mRNA splicing, via spliceosome"/>
    <property type="evidence" value="ECO:0007669"/>
    <property type="project" value="InterPro"/>
</dbReference>
<feature type="compositionally biased region" description="Basic and acidic residues" evidence="7">
    <location>
        <begin position="295"/>
        <end position="305"/>
    </location>
</feature>
<dbReference type="InterPro" id="IPR034393">
    <property type="entry name" value="TatSF1-like"/>
</dbReference>
<dbReference type="InterPro" id="IPR012677">
    <property type="entry name" value="Nucleotide-bd_a/b_plait_sf"/>
</dbReference>
<evidence type="ECO:0000256" key="5">
    <source>
        <dbReference type="ARBA" id="ARBA00023187"/>
    </source>
</evidence>
<dbReference type="SUPFAM" id="SSF54928">
    <property type="entry name" value="RNA-binding domain, RBD"/>
    <property type="match status" value="1"/>
</dbReference>
<feature type="region of interest" description="Disordered" evidence="7">
    <location>
        <begin position="280"/>
        <end position="325"/>
    </location>
</feature>
<organism evidence="9">
    <name type="scientific">Aceria tosichella</name>
    <name type="common">wheat curl mite</name>
    <dbReference type="NCBI Taxonomy" id="561515"/>
    <lineage>
        <taxon>Eukaryota</taxon>
        <taxon>Metazoa</taxon>
        <taxon>Ecdysozoa</taxon>
        <taxon>Arthropoda</taxon>
        <taxon>Chelicerata</taxon>
        <taxon>Arachnida</taxon>
        <taxon>Acari</taxon>
        <taxon>Acariformes</taxon>
        <taxon>Trombidiformes</taxon>
        <taxon>Prostigmata</taxon>
        <taxon>Eupodina</taxon>
        <taxon>Eriophyoidea</taxon>
        <taxon>Eriophyidae</taxon>
        <taxon>Eriophyinae</taxon>
        <taxon>Aceriini</taxon>
        <taxon>Aceria</taxon>
    </lineage>
</organism>
<dbReference type="Pfam" id="PF00076">
    <property type="entry name" value="RRM_1"/>
    <property type="match status" value="1"/>
</dbReference>
<keyword evidence="3" id="KW-0677">Repeat</keyword>
<feature type="compositionally biased region" description="Basic and acidic residues" evidence="7">
    <location>
        <begin position="1"/>
        <end position="11"/>
    </location>
</feature>
<protein>
    <submittedName>
        <fullName evidence="9">HIV Tat-specific factor 1</fullName>
    </submittedName>
</protein>
<dbReference type="PANTHER" id="PTHR15608:SF0">
    <property type="entry name" value="HIV TAT-SPECIFIC FACTOR 1"/>
    <property type="match status" value="1"/>
</dbReference>
<dbReference type="PANTHER" id="PTHR15608">
    <property type="entry name" value="SPLICING FACTOR U2AF-ASSOCIATED PROTEIN 2"/>
    <property type="match status" value="1"/>
</dbReference>
<evidence type="ECO:0000313" key="9">
    <source>
        <dbReference type="EMBL" id="MDE48389.1"/>
    </source>
</evidence>
<evidence type="ECO:0000259" key="8">
    <source>
        <dbReference type="PROSITE" id="PS50102"/>
    </source>
</evidence>
<dbReference type="EMBL" id="GGYP01003770">
    <property type="protein sequence ID" value="MDE48541.1"/>
    <property type="molecule type" value="Transcribed_RNA"/>
</dbReference>
<dbReference type="GO" id="GO:0003723">
    <property type="term" value="F:RNA binding"/>
    <property type="evidence" value="ECO:0007669"/>
    <property type="project" value="UniProtKB-UniRule"/>
</dbReference>
<evidence type="ECO:0000256" key="7">
    <source>
        <dbReference type="SAM" id="MobiDB-lite"/>
    </source>
</evidence>
<proteinExistence type="inferred from homology"/>
<dbReference type="InterPro" id="IPR034392">
    <property type="entry name" value="TatSF1-like_RRM1"/>
</dbReference>
<feature type="region of interest" description="Disordered" evidence="7">
    <location>
        <begin position="1"/>
        <end position="40"/>
    </location>
</feature>
<sequence>MATNNEAERPVDPIGEQEQPTTKDTPSADSDTKRKAEWKEIDDEKNTNVYVTGLPTTITEDEFISLMEKYGVIAKKPIHGEPKNIKLYKNKDGTLKGDGLCKYQRKESVSLAIDLLDGYQYDHEHVIHCEKAKFEPKASYDPSKRPRLDPNIALKQRKRLKKVYSWEPEDRPEHRQKKVVLKNMFTVDEITDDPSLILTLRTELEQRCVRELEVEPKRVDVYDANPDGVITITFAEPEQAQRCVHAFSTNYPCLDVELWDGKTKFKVKETDEQVEKRIEKFHKDIEGPEGGDGCDDSKPELDGETTHSSPSSLPPIPTPNESAET</sequence>
<dbReference type="EMBL" id="GGYP01003618">
    <property type="protein sequence ID" value="MDE48389.1"/>
    <property type="molecule type" value="Transcribed_RNA"/>
</dbReference>
<feature type="compositionally biased region" description="Polar residues" evidence="7">
    <location>
        <begin position="18"/>
        <end position="29"/>
    </location>
</feature>
<evidence type="ECO:0000256" key="2">
    <source>
        <dbReference type="ARBA" id="ARBA00022664"/>
    </source>
</evidence>
<accession>A0A6G1SDE7</accession>
<dbReference type="SMART" id="SM00360">
    <property type="entry name" value="RRM"/>
    <property type="match status" value="1"/>
</dbReference>
<name>A0A6G1SDE7_9ACAR</name>
<evidence type="ECO:0000256" key="6">
    <source>
        <dbReference type="PROSITE-ProRule" id="PRU00176"/>
    </source>
</evidence>
<dbReference type="GO" id="GO:0005684">
    <property type="term" value="C:U2-type spliceosomal complex"/>
    <property type="evidence" value="ECO:0007669"/>
    <property type="project" value="TreeGrafter"/>
</dbReference>
<dbReference type="InterPro" id="IPR000504">
    <property type="entry name" value="RRM_dom"/>
</dbReference>
<reference evidence="9" key="1">
    <citation type="submission" date="2018-10" db="EMBL/GenBank/DDBJ databases">
        <title>Transcriptome assembly of Aceria tosichella (Wheat curl mite) Type 2.</title>
        <authorList>
            <person name="Scully E.D."/>
            <person name="Geib S.M."/>
            <person name="Palmer N.A."/>
            <person name="Gupta A.K."/>
            <person name="Sarath G."/>
            <person name="Tatineni S."/>
        </authorList>
    </citation>
    <scope>NUCLEOTIDE SEQUENCE</scope>
    <source>
        <strain evidence="9">LincolnNE</strain>
    </source>
</reference>
<feature type="domain" description="RRM" evidence="8">
    <location>
        <begin position="47"/>
        <end position="134"/>
    </location>
</feature>
<feature type="compositionally biased region" description="Basic and acidic residues" evidence="7">
    <location>
        <begin position="30"/>
        <end position="40"/>
    </location>
</feature>
<evidence type="ECO:0000256" key="1">
    <source>
        <dbReference type="ARBA" id="ARBA00007747"/>
    </source>
</evidence>
<dbReference type="InterPro" id="IPR035979">
    <property type="entry name" value="RBD_domain_sf"/>
</dbReference>
<gene>
    <name evidence="9" type="primary">Htatsf1_1</name>
    <name evidence="10" type="synonym">Htatsf1_0</name>
    <name evidence="10" type="ORF">g.8020</name>
    <name evidence="9" type="ORF">g.8023</name>
</gene>
<dbReference type="GO" id="GO:0005686">
    <property type="term" value="C:U2 snRNP"/>
    <property type="evidence" value="ECO:0007669"/>
    <property type="project" value="TreeGrafter"/>
</dbReference>
<keyword evidence="5" id="KW-0508">mRNA splicing</keyword>
<keyword evidence="4 6" id="KW-0694">RNA-binding</keyword>
<keyword evidence="2" id="KW-0507">mRNA processing</keyword>
<dbReference type="CDD" id="cd12281">
    <property type="entry name" value="RRM1_TatSF1_like"/>
    <property type="match status" value="1"/>
</dbReference>
<dbReference type="AlphaFoldDB" id="A0A6G1SDE7"/>
<dbReference type="PROSITE" id="PS50102">
    <property type="entry name" value="RRM"/>
    <property type="match status" value="1"/>
</dbReference>